<protein>
    <submittedName>
        <fullName evidence="1">Uncharacterized protein</fullName>
    </submittedName>
</protein>
<dbReference type="AlphaFoldDB" id="A0A165WID0"/>
<dbReference type="EMBL" id="KV428759">
    <property type="protein sequence ID" value="KZT31186.1"/>
    <property type="molecule type" value="Genomic_DNA"/>
</dbReference>
<sequence length="74" mass="8363">MSTKRINNTFDLTSLWSLFSVTPARHERSATIRCSQKLQSCAPLCTVADPFTKHPLASHSSLRLAKTCFHDTWL</sequence>
<organism evidence="1 2">
    <name type="scientific">Sistotremastrum suecicum HHB10207 ss-3</name>
    <dbReference type="NCBI Taxonomy" id="1314776"/>
    <lineage>
        <taxon>Eukaryota</taxon>
        <taxon>Fungi</taxon>
        <taxon>Dikarya</taxon>
        <taxon>Basidiomycota</taxon>
        <taxon>Agaricomycotina</taxon>
        <taxon>Agaricomycetes</taxon>
        <taxon>Sistotremastrales</taxon>
        <taxon>Sistotremastraceae</taxon>
        <taxon>Sistotremastrum</taxon>
    </lineage>
</organism>
<gene>
    <name evidence="1" type="ORF">SISSUDRAFT_1133631</name>
</gene>
<feature type="non-terminal residue" evidence="1">
    <location>
        <position position="74"/>
    </location>
</feature>
<dbReference type="Proteomes" id="UP000076798">
    <property type="component" value="Unassembled WGS sequence"/>
</dbReference>
<reference evidence="1 2" key="1">
    <citation type="journal article" date="2016" name="Mol. Biol. Evol.">
        <title>Comparative Genomics of Early-Diverging Mushroom-Forming Fungi Provides Insights into the Origins of Lignocellulose Decay Capabilities.</title>
        <authorList>
            <person name="Nagy L.G."/>
            <person name="Riley R."/>
            <person name="Tritt A."/>
            <person name="Adam C."/>
            <person name="Daum C."/>
            <person name="Floudas D."/>
            <person name="Sun H."/>
            <person name="Yadav J.S."/>
            <person name="Pangilinan J."/>
            <person name="Larsson K.H."/>
            <person name="Matsuura K."/>
            <person name="Barry K."/>
            <person name="Labutti K."/>
            <person name="Kuo R."/>
            <person name="Ohm R.A."/>
            <person name="Bhattacharya S.S."/>
            <person name="Shirouzu T."/>
            <person name="Yoshinaga Y."/>
            <person name="Martin F.M."/>
            <person name="Grigoriev I.V."/>
            <person name="Hibbett D.S."/>
        </authorList>
    </citation>
    <scope>NUCLEOTIDE SEQUENCE [LARGE SCALE GENOMIC DNA]</scope>
    <source>
        <strain evidence="1 2">HHB10207 ss-3</strain>
    </source>
</reference>
<accession>A0A165WID0</accession>
<evidence type="ECO:0000313" key="2">
    <source>
        <dbReference type="Proteomes" id="UP000076798"/>
    </source>
</evidence>
<keyword evidence="2" id="KW-1185">Reference proteome</keyword>
<proteinExistence type="predicted"/>
<name>A0A165WID0_9AGAM</name>
<evidence type="ECO:0000313" key="1">
    <source>
        <dbReference type="EMBL" id="KZT31186.1"/>
    </source>
</evidence>